<dbReference type="Gene3D" id="3.40.50.300">
    <property type="entry name" value="P-loop containing nucleotide triphosphate hydrolases"/>
    <property type="match status" value="1"/>
</dbReference>
<dbReference type="SUPFAM" id="SSF48452">
    <property type="entry name" value="TPR-like"/>
    <property type="match status" value="1"/>
</dbReference>
<reference evidence="4" key="2">
    <citation type="submission" date="2020-05" db="EMBL/GenBank/DDBJ databases">
        <authorList>
            <person name="Kim H.-S."/>
            <person name="Proctor R.H."/>
            <person name="Brown D.W."/>
        </authorList>
    </citation>
    <scope>NUCLEOTIDE SEQUENCE</scope>
    <source>
        <strain evidence="4">NRRL 20472</strain>
    </source>
</reference>
<sequence length="787" mass="87825">MDPTKSADPVSIWQGETQLVGDKPSYGGNPSDMQGGGDVEGGGGQVPSGPKTGGGSSGSSGSGGKSTGGNGLSRVALVGFGGCGKTQLAIEYAYQPHTYDAILWCAAENNIRLGESYATHARALGLIGEDEMPQQDRVTGLMKQWLVSCSRSQDKPTKWLIVFDNMEEFDELASYWPSGASGSIIITTRNRTLAKRYAQVQVPVSCLETGEAGQFLLDFCYHGQEVNVQDQAATAIIAEKLHSLPLALDLVRHYVSSSGSSYSEFLESYGELDESLLLSKFGSAWQNPWYRATIATTYTFQIHRMSKNAVLMMYLLSILDPDRIPISFFNTNEADMLYNGPDMWDEVPELHNWLQNPFLEPFELDTAVSELLNGSFIIRTVGSRGLNLHRIIQGAVVRSMDTPTRSEVFRRVLFFLNSCFPKVRDGGRLFKWWVQCEEYVPHVIAVTRFFKKHREELETPIMLSEIIRRCAWYLLEKHQFTDAKSLVLDGIAICKEAKRAQSALGFTYNRYLPRLTADLYRVMGSLECESHTEGHGLTWAIKARTIRQELYLTLRLEQDKKMLQVDLSNVGVDMLANGRPQDALPVLQGVYEYDVDSGGINPVNFYRTINLSICYRLLRQYSEAVRYSDIAMKVIRDHIGEDGVPMATAQFFLGSLLLCTDDRVGAFEAFSRCFRIRQNIMSTHFDTAFAAHKLGVMSRENGDLQASITFLKQALRVLGDVDNFSLAATRTAHLLSTVLQEDGRDGDARVLKDRVNQALDAEGERANACSAGYSEDFFDQFVLFKHV</sequence>
<evidence type="ECO:0000313" key="5">
    <source>
        <dbReference type="Proteomes" id="UP000622797"/>
    </source>
</evidence>
<reference evidence="4" key="1">
    <citation type="journal article" date="2020" name="BMC Genomics">
        <title>Correction to: Identification and distribution of gene clusters required for synthesis of sphingolipid metabolism inhibitors in diverse species of the filamentous fungus Fusarium.</title>
        <authorList>
            <person name="Kim H.S."/>
            <person name="Lohmar J.M."/>
            <person name="Busman M."/>
            <person name="Brown D.W."/>
            <person name="Naumann T.A."/>
            <person name="Divon H.H."/>
            <person name="Lysoe E."/>
            <person name="Uhlig S."/>
            <person name="Proctor R.H."/>
        </authorList>
    </citation>
    <scope>NUCLEOTIDE SEQUENCE</scope>
    <source>
        <strain evidence="4">NRRL 20472</strain>
    </source>
</reference>
<dbReference type="AlphaFoldDB" id="A0A8H4U6C8"/>
<protein>
    <recommendedName>
        <fullName evidence="6">NB-ARC domain-containing protein</fullName>
    </recommendedName>
</protein>
<comment type="caution">
    <text evidence="4">The sequence shown here is derived from an EMBL/GenBank/DDBJ whole genome shotgun (WGS) entry which is preliminary data.</text>
</comment>
<dbReference type="SUPFAM" id="SSF52540">
    <property type="entry name" value="P-loop containing nucleoside triphosphate hydrolases"/>
    <property type="match status" value="1"/>
</dbReference>
<dbReference type="Pfam" id="PF00931">
    <property type="entry name" value="NB-ARC"/>
    <property type="match status" value="1"/>
</dbReference>
<dbReference type="Gene3D" id="1.25.40.10">
    <property type="entry name" value="Tetratricopeptide repeat domain"/>
    <property type="match status" value="1"/>
</dbReference>
<dbReference type="InterPro" id="IPR027417">
    <property type="entry name" value="P-loop_NTPase"/>
</dbReference>
<accession>A0A8H4U6C8</accession>
<keyword evidence="5" id="KW-1185">Reference proteome</keyword>
<feature type="domain" description="DUF7779" evidence="3">
    <location>
        <begin position="301"/>
        <end position="402"/>
    </location>
</feature>
<dbReference type="InterPro" id="IPR011990">
    <property type="entry name" value="TPR-like_helical_dom_sf"/>
</dbReference>
<proteinExistence type="predicted"/>
<dbReference type="PANTHER" id="PTHR35205:SF1">
    <property type="entry name" value="ZU5 DOMAIN-CONTAINING PROTEIN"/>
    <property type="match status" value="1"/>
</dbReference>
<evidence type="ECO:0008006" key="6">
    <source>
        <dbReference type="Google" id="ProtNLM"/>
    </source>
</evidence>
<evidence type="ECO:0000256" key="1">
    <source>
        <dbReference type="SAM" id="MobiDB-lite"/>
    </source>
</evidence>
<dbReference type="InterPro" id="IPR056681">
    <property type="entry name" value="DUF7779"/>
</dbReference>
<organism evidence="4 5">
    <name type="scientific">Fusarium sarcochroum</name>
    <dbReference type="NCBI Taxonomy" id="1208366"/>
    <lineage>
        <taxon>Eukaryota</taxon>
        <taxon>Fungi</taxon>
        <taxon>Dikarya</taxon>
        <taxon>Ascomycota</taxon>
        <taxon>Pezizomycotina</taxon>
        <taxon>Sordariomycetes</taxon>
        <taxon>Hypocreomycetidae</taxon>
        <taxon>Hypocreales</taxon>
        <taxon>Nectriaceae</taxon>
        <taxon>Fusarium</taxon>
        <taxon>Fusarium lateritium species complex</taxon>
    </lineage>
</organism>
<name>A0A8H4U6C8_9HYPO</name>
<gene>
    <name evidence="4" type="ORF">FSARC_2599</name>
</gene>
<feature type="region of interest" description="Disordered" evidence="1">
    <location>
        <begin position="1"/>
        <end position="68"/>
    </location>
</feature>
<evidence type="ECO:0000259" key="3">
    <source>
        <dbReference type="Pfam" id="PF25000"/>
    </source>
</evidence>
<feature type="compositionally biased region" description="Gly residues" evidence="1">
    <location>
        <begin position="34"/>
        <end position="68"/>
    </location>
</feature>
<feature type="domain" description="NB-ARC" evidence="2">
    <location>
        <begin position="73"/>
        <end position="219"/>
    </location>
</feature>
<dbReference type="PANTHER" id="PTHR35205">
    <property type="entry name" value="NB-ARC AND TPR DOMAIN PROTEIN"/>
    <property type="match status" value="1"/>
</dbReference>
<dbReference type="InterPro" id="IPR002182">
    <property type="entry name" value="NB-ARC"/>
</dbReference>
<dbReference type="GO" id="GO:0043531">
    <property type="term" value="F:ADP binding"/>
    <property type="evidence" value="ECO:0007669"/>
    <property type="project" value="InterPro"/>
</dbReference>
<dbReference type="OrthoDB" id="6161812at2759"/>
<evidence type="ECO:0000313" key="4">
    <source>
        <dbReference type="EMBL" id="KAF4970343.1"/>
    </source>
</evidence>
<dbReference type="EMBL" id="JABEXW010000127">
    <property type="protein sequence ID" value="KAF4970343.1"/>
    <property type="molecule type" value="Genomic_DNA"/>
</dbReference>
<dbReference type="Pfam" id="PF25000">
    <property type="entry name" value="DUF7779"/>
    <property type="match status" value="1"/>
</dbReference>
<evidence type="ECO:0000259" key="2">
    <source>
        <dbReference type="Pfam" id="PF00931"/>
    </source>
</evidence>
<dbReference type="Proteomes" id="UP000622797">
    <property type="component" value="Unassembled WGS sequence"/>
</dbReference>